<dbReference type="eggNOG" id="KOG3327">
    <property type="taxonomic scope" value="Eukaryota"/>
</dbReference>
<sequence length="131" mass="15306">MDIVEKINSGITIISDRYAYSGVCYSTAKGLNVEWCKNCDKGLPQPDIIFYLYASEEVTSKRGGFGEEIYENNSFQKKVRFEFEGLLRNEKNVVRIDTEKSLDEVHQEIKDHLDVLMQKRLKCELDKLWME</sequence>
<dbReference type="SUPFAM" id="SSF52540">
    <property type="entry name" value="P-loop containing nucleoside triphosphate hydrolases"/>
    <property type="match status" value="1"/>
</dbReference>
<dbReference type="GO" id="GO:0004550">
    <property type="term" value="F:nucleoside diphosphate kinase activity"/>
    <property type="evidence" value="ECO:0007669"/>
    <property type="project" value="TreeGrafter"/>
</dbReference>
<dbReference type="GO" id="GO:0005634">
    <property type="term" value="C:nucleus"/>
    <property type="evidence" value="ECO:0007669"/>
    <property type="project" value="TreeGrafter"/>
</dbReference>
<evidence type="ECO:0000256" key="5">
    <source>
        <dbReference type="ARBA" id="ARBA00022727"/>
    </source>
</evidence>
<evidence type="ECO:0000256" key="8">
    <source>
        <dbReference type="ARBA" id="ARBA00022840"/>
    </source>
</evidence>
<keyword evidence="6" id="KW-0547">Nucleotide-binding</keyword>
<dbReference type="InterPro" id="IPR027417">
    <property type="entry name" value="P-loop_NTPase"/>
</dbReference>
<reference evidence="10 11" key="1">
    <citation type="submission" date="2011-07" db="EMBL/GenBank/DDBJ databases">
        <authorList>
            <person name="Coyne R."/>
            <person name="Brami D."/>
            <person name="Johnson J."/>
            <person name="Hostetler J."/>
            <person name="Hannick L."/>
            <person name="Clark T."/>
            <person name="Cassidy-Hanley D."/>
            <person name="Inman J."/>
        </authorList>
    </citation>
    <scope>NUCLEOTIDE SEQUENCE [LARGE SCALE GENOMIC DNA]</scope>
    <source>
        <strain evidence="10 11">G5</strain>
    </source>
</reference>
<keyword evidence="8" id="KW-0067">ATP-binding</keyword>
<evidence type="ECO:0000313" key="10">
    <source>
        <dbReference type="EMBL" id="EGR29897.1"/>
    </source>
</evidence>
<dbReference type="EC" id="2.7.4.9" evidence="3"/>
<gene>
    <name evidence="10" type="ORF">IMG5_146700</name>
</gene>
<dbReference type="InterPro" id="IPR039430">
    <property type="entry name" value="Thymidylate_kin-like_dom"/>
</dbReference>
<dbReference type="OMA" id="KDETLNW"/>
<keyword evidence="7 10" id="KW-0418">Kinase</keyword>
<dbReference type="InterPro" id="IPR018095">
    <property type="entry name" value="Thymidylate_kin_CS"/>
</dbReference>
<dbReference type="FunCoup" id="G0QY28">
    <property type="interactions" value="312"/>
</dbReference>
<dbReference type="GO" id="GO:0005829">
    <property type="term" value="C:cytosol"/>
    <property type="evidence" value="ECO:0007669"/>
    <property type="project" value="TreeGrafter"/>
</dbReference>
<evidence type="ECO:0000256" key="3">
    <source>
        <dbReference type="ARBA" id="ARBA00012980"/>
    </source>
</evidence>
<evidence type="ECO:0000313" key="11">
    <source>
        <dbReference type="Proteomes" id="UP000008983"/>
    </source>
</evidence>
<evidence type="ECO:0000256" key="1">
    <source>
        <dbReference type="ARBA" id="ARBA00004992"/>
    </source>
</evidence>
<dbReference type="PANTHER" id="PTHR10344">
    <property type="entry name" value="THYMIDYLATE KINASE"/>
    <property type="match status" value="1"/>
</dbReference>
<keyword evidence="11" id="KW-1185">Reference proteome</keyword>
<keyword evidence="4 10" id="KW-0808">Transferase</keyword>
<name>G0QY28_ICHMU</name>
<dbReference type="Gene3D" id="3.40.50.300">
    <property type="entry name" value="P-loop containing nucleotide triphosphate hydrolases"/>
    <property type="match status" value="1"/>
</dbReference>
<dbReference type="InParanoid" id="G0QY28"/>
<evidence type="ECO:0000256" key="6">
    <source>
        <dbReference type="ARBA" id="ARBA00022741"/>
    </source>
</evidence>
<dbReference type="PANTHER" id="PTHR10344:SF1">
    <property type="entry name" value="THYMIDYLATE KINASE"/>
    <property type="match status" value="1"/>
</dbReference>
<dbReference type="GeneID" id="14905992"/>
<evidence type="ECO:0000259" key="9">
    <source>
        <dbReference type="Pfam" id="PF02223"/>
    </source>
</evidence>
<dbReference type="Pfam" id="PF02223">
    <property type="entry name" value="Thymidylate_kin"/>
    <property type="match status" value="1"/>
</dbReference>
<keyword evidence="5" id="KW-0545">Nucleotide biosynthesis</keyword>
<evidence type="ECO:0000256" key="2">
    <source>
        <dbReference type="ARBA" id="ARBA00009776"/>
    </source>
</evidence>
<dbReference type="GO" id="GO:0004798">
    <property type="term" value="F:dTMP kinase activity"/>
    <property type="evidence" value="ECO:0007669"/>
    <property type="project" value="UniProtKB-EC"/>
</dbReference>
<dbReference type="GO" id="GO:0005739">
    <property type="term" value="C:mitochondrion"/>
    <property type="evidence" value="ECO:0007669"/>
    <property type="project" value="TreeGrafter"/>
</dbReference>
<proteinExistence type="inferred from homology"/>
<comment type="pathway">
    <text evidence="1">Pyrimidine metabolism; dTTP biosynthesis.</text>
</comment>
<dbReference type="OrthoDB" id="425602at2759"/>
<dbReference type="RefSeq" id="XP_004031133.1">
    <property type="nucleotide sequence ID" value="XM_004031085.1"/>
</dbReference>
<dbReference type="Proteomes" id="UP000008983">
    <property type="component" value="Unassembled WGS sequence"/>
</dbReference>
<evidence type="ECO:0000256" key="4">
    <source>
        <dbReference type="ARBA" id="ARBA00022679"/>
    </source>
</evidence>
<feature type="domain" description="Thymidylate kinase-like" evidence="9">
    <location>
        <begin position="3"/>
        <end position="109"/>
    </location>
</feature>
<evidence type="ECO:0000256" key="7">
    <source>
        <dbReference type="ARBA" id="ARBA00022777"/>
    </source>
</evidence>
<dbReference type="AlphaFoldDB" id="G0QY28"/>
<dbReference type="GO" id="GO:0006227">
    <property type="term" value="P:dUDP biosynthetic process"/>
    <property type="evidence" value="ECO:0007669"/>
    <property type="project" value="TreeGrafter"/>
</dbReference>
<dbReference type="STRING" id="857967.G0QY28"/>
<dbReference type="GO" id="GO:0005524">
    <property type="term" value="F:ATP binding"/>
    <property type="evidence" value="ECO:0007669"/>
    <property type="project" value="UniProtKB-KW"/>
</dbReference>
<dbReference type="GO" id="GO:0006233">
    <property type="term" value="P:dTDP biosynthetic process"/>
    <property type="evidence" value="ECO:0007669"/>
    <property type="project" value="InterPro"/>
</dbReference>
<comment type="similarity">
    <text evidence="2">Belongs to the thymidylate kinase family.</text>
</comment>
<dbReference type="EMBL" id="GL984095">
    <property type="protein sequence ID" value="EGR29897.1"/>
    <property type="molecule type" value="Genomic_DNA"/>
</dbReference>
<dbReference type="PROSITE" id="PS01331">
    <property type="entry name" value="THYMIDYLATE_KINASE"/>
    <property type="match status" value="1"/>
</dbReference>
<organism evidence="10 11">
    <name type="scientific">Ichthyophthirius multifiliis</name>
    <name type="common">White spot disease agent</name>
    <name type="synonym">Ich</name>
    <dbReference type="NCBI Taxonomy" id="5932"/>
    <lineage>
        <taxon>Eukaryota</taxon>
        <taxon>Sar</taxon>
        <taxon>Alveolata</taxon>
        <taxon>Ciliophora</taxon>
        <taxon>Intramacronucleata</taxon>
        <taxon>Oligohymenophorea</taxon>
        <taxon>Hymenostomatida</taxon>
        <taxon>Ophryoglenina</taxon>
        <taxon>Ichthyophthirius</taxon>
    </lineage>
</organism>
<protein>
    <recommendedName>
        <fullName evidence="3">dTMP kinase</fullName>
        <ecNumber evidence="3">2.7.4.9</ecNumber>
    </recommendedName>
</protein>
<accession>G0QY28</accession>
<dbReference type="GO" id="GO:0006235">
    <property type="term" value="P:dTTP biosynthetic process"/>
    <property type="evidence" value="ECO:0007669"/>
    <property type="project" value="TreeGrafter"/>
</dbReference>